<protein>
    <recommendedName>
        <fullName evidence="3">Ferric reductase NAD binding domain-containing protein</fullName>
    </recommendedName>
</protein>
<dbReference type="STRING" id="1658174.A0A1J9RBE5"/>
<keyword evidence="1" id="KW-0813">Transport</keyword>
<proteinExistence type="predicted"/>
<dbReference type="SUPFAM" id="SSF52343">
    <property type="entry name" value="Ferredoxin reductase-like, C-terminal NADP-linked domain"/>
    <property type="match status" value="1"/>
</dbReference>
<dbReference type="GO" id="GO:0006826">
    <property type="term" value="P:iron ion transport"/>
    <property type="evidence" value="ECO:0007669"/>
    <property type="project" value="TreeGrafter"/>
</dbReference>
<dbReference type="GO" id="GO:0015677">
    <property type="term" value="P:copper ion import"/>
    <property type="evidence" value="ECO:0007669"/>
    <property type="project" value="TreeGrafter"/>
</dbReference>
<sequence>MHQNSQIIKLMRRNFRHGQLFARNDTPDIVLSNIKASKIHVGQLVHKRIKHSTADKGDFTQILHHYNCIVMFATGIGITAQIPFIKKVMESRSRWKPPTRRLLVVWEIDHYDQFSWVFDKVQELLNRDQGNYSLHISVYLSNPTDYNGIFISPRRLNVSWLLHEKLSLCRGRILVAVAARRSVRNAVRIGGLDHLSSLKDRNISKRLQKDIKMEILLMVKVMKAFVRSAESIQQDDSPIWLVEAKINGLLHSIESVWKALALPRGRSDEHVQAIDIREFSFQPD</sequence>
<name>A0A1J9RBE5_9EURO</name>
<evidence type="ECO:0000256" key="1">
    <source>
        <dbReference type="ARBA" id="ARBA00022448"/>
    </source>
</evidence>
<evidence type="ECO:0000256" key="2">
    <source>
        <dbReference type="ARBA" id="ARBA00023002"/>
    </source>
</evidence>
<reference evidence="4 5" key="1">
    <citation type="submission" date="2015-08" db="EMBL/GenBank/DDBJ databases">
        <title>Emmonsia species relationships and genome sequence.</title>
        <authorList>
            <person name="Cuomo C.A."/>
            <person name="Schwartz I.S."/>
            <person name="Kenyon C."/>
            <person name="De Hoog G.S."/>
            <person name="Govender N.P."/>
            <person name="Botha A."/>
            <person name="Moreno L."/>
            <person name="De Vries M."/>
            <person name="Munoz J.F."/>
            <person name="Stielow J.B."/>
        </authorList>
    </citation>
    <scope>NUCLEOTIDE SEQUENCE [LARGE SCALE GENOMIC DNA]</scope>
    <source>
        <strain evidence="4 5">EI222</strain>
    </source>
</reference>
<keyword evidence="5" id="KW-1185">Reference proteome</keyword>
<dbReference type="GO" id="GO:0005886">
    <property type="term" value="C:plasma membrane"/>
    <property type="evidence" value="ECO:0007669"/>
    <property type="project" value="TreeGrafter"/>
</dbReference>
<accession>A0A1J9RBE5</accession>
<dbReference type="OrthoDB" id="4184411at2759"/>
<organism evidence="4 5">
    <name type="scientific">Blastomyces percursus</name>
    <dbReference type="NCBI Taxonomy" id="1658174"/>
    <lineage>
        <taxon>Eukaryota</taxon>
        <taxon>Fungi</taxon>
        <taxon>Dikarya</taxon>
        <taxon>Ascomycota</taxon>
        <taxon>Pezizomycotina</taxon>
        <taxon>Eurotiomycetes</taxon>
        <taxon>Eurotiomycetidae</taxon>
        <taxon>Onygenales</taxon>
        <taxon>Ajellomycetaceae</taxon>
        <taxon>Blastomyces</taxon>
    </lineage>
</organism>
<dbReference type="AlphaFoldDB" id="A0A1J9RBE5"/>
<dbReference type="GO" id="GO:0000293">
    <property type="term" value="F:ferric-chelate reductase activity"/>
    <property type="evidence" value="ECO:0007669"/>
    <property type="project" value="TreeGrafter"/>
</dbReference>
<dbReference type="InterPro" id="IPR039261">
    <property type="entry name" value="FNR_nucleotide-bd"/>
</dbReference>
<dbReference type="VEuPathDB" id="FungiDB:ACJ73_02783"/>
<evidence type="ECO:0000313" key="5">
    <source>
        <dbReference type="Proteomes" id="UP000242791"/>
    </source>
</evidence>
<dbReference type="Gene3D" id="3.40.50.80">
    <property type="entry name" value="Nucleotide-binding domain of ferredoxin-NADP reductase (FNR) module"/>
    <property type="match status" value="1"/>
</dbReference>
<dbReference type="GO" id="GO:0006879">
    <property type="term" value="P:intracellular iron ion homeostasis"/>
    <property type="evidence" value="ECO:0007669"/>
    <property type="project" value="TreeGrafter"/>
</dbReference>
<dbReference type="EMBL" id="LGTZ01000311">
    <property type="protein sequence ID" value="OJD25847.1"/>
    <property type="molecule type" value="Genomic_DNA"/>
</dbReference>
<feature type="domain" description="Ferric reductase NAD binding" evidence="3">
    <location>
        <begin position="66"/>
        <end position="144"/>
    </location>
</feature>
<gene>
    <name evidence="4" type="ORF">ACJ73_02783</name>
</gene>
<dbReference type="PANTHER" id="PTHR32361:SF9">
    <property type="entry name" value="FERRIC REDUCTASE TRANSMEMBRANE COMPONENT 3-RELATED"/>
    <property type="match status" value="1"/>
</dbReference>
<dbReference type="PANTHER" id="PTHR32361">
    <property type="entry name" value="FERRIC/CUPRIC REDUCTASE TRANSMEMBRANE COMPONENT"/>
    <property type="match status" value="1"/>
</dbReference>
<dbReference type="Proteomes" id="UP000242791">
    <property type="component" value="Unassembled WGS sequence"/>
</dbReference>
<evidence type="ECO:0000259" key="3">
    <source>
        <dbReference type="Pfam" id="PF08030"/>
    </source>
</evidence>
<keyword evidence="2" id="KW-0560">Oxidoreductase</keyword>
<dbReference type="InterPro" id="IPR051410">
    <property type="entry name" value="Ferric/Cupric_Reductase"/>
</dbReference>
<comment type="caution">
    <text evidence="4">The sequence shown here is derived from an EMBL/GenBank/DDBJ whole genome shotgun (WGS) entry which is preliminary data.</text>
</comment>
<dbReference type="Pfam" id="PF08030">
    <property type="entry name" value="NAD_binding_6"/>
    <property type="match status" value="1"/>
</dbReference>
<dbReference type="InterPro" id="IPR013121">
    <property type="entry name" value="Fe_red_NAD-bd_6"/>
</dbReference>
<evidence type="ECO:0000313" key="4">
    <source>
        <dbReference type="EMBL" id="OJD25847.1"/>
    </source>
</evidence>